<dbReference type="Pfam" id="PF13649">
    <property type="entry name" value="Methyltransf_25"/>
    <property type="match status" value="1"/>
</dbReference>
<dbReference type="Gene3D" id="3.40.50.150">
    <property type="entry name" value="Vaccinia Virus protein VP39"/>
    <property type="match status" value="1"/>
</dbReference>
<comment type="caution">
    <text evidence="2">The sequence shown here is derived from an EMBL/GenBank/DDBJ whole genome shotgun (WGS) entry which is preliminary data.</text>
</comment>
<feature type="domain" description="Methyltransferase" evidence="1">
    <location>
        <begin position="38"/>
        <end position="140"/>
    </location>
</feature>
<organism evidence="2 3">
    <name type="scientific">Fodinibacter luteus</name>
    <dbReference type="NCBI Taxonomy" id="552064"/>
    <lineage>
        <taxon>Bacteria</taxon>
        <taxon>Bacillati</taxon>
        <taxon>Actinomycetota</taxon>
        <taxon>Actinomycetes</taxon>
        <taxon>Micrococcales</taxon>
        <taxon>Intrasporangiaceae</taxon>
        <taxon>Fodinibacter (ex Wang et al. 2009)</taxon>
    </lineage>
</organism>
<evidence type="ECO:0000259" key="1">
    <source>
        <dbReference type="Pfam" id="PF13649"/>
    </source>
</evidence>
<keyword evidence="2" id="KW-0489">Methyltransferase</keyword>
<evidence type="ECO:0000313" key="2">
    <source>
        <dbReference type="EMBL" id="GAA4399345.1"/>
    </source>
</evidence>
<gene>
    <name evidence="2" type="ORF">GCM10023168_06510</name>
</gene>
<dbReference type="RefSeq" id="WP_345202704.1">
    <property type="nucleotide sequence ID" value="NZ_BAABGM010000003.1"/>
</dbReference>
<keyword evidence="2" id="KW-0808">Transferase</keyword>
<dbReference type="EMBL" id="BAABGM010000003">
    <property type="protein sequence ID" value="GAA4399345.1"/>
    <property type="molecule type" value="Genomic_DNA"/>
</dbReference>
<dbReference type="GO" id="GO:0032259">
    <property type="term" value="P:methylation"/>
    <property type="evidence" value="ECO:0007669"/>
    <property type="project" value="UniProtKB-KW"/>
</dbReference>
<accession>A0ABP8K1Y4</accession>
<sequence>MDASAWDARYAAADLVWSAEPNVWVREVCGPLPPGRALDVAAGEGRNALWLVEQGWRVLATDYSPVAVARMVDIADRRLGARRAELTARVADATLPPPVVDGTAPGGTASDLVLLVYLHLPREEWRAALAAAVGAAAPGGVVLVVAHALRNLHEGVGGPQDPAVLLDPGDVVASAAGLPVDVDLAELRERPVEGADRPALDTVVLFRRRAS</sequence>
<evidence type="ECO:0000313" key="3">
    <source>
        <dbReference type="Proteomes" id="UP001500945"/>
    </source>
</evidence>
<dbReference type="GO" id="GO:0008168">
    <property type="term" value="F:methyltransferase activity"/>
    <property type="evidence" value="ECO:0007669"/>
    <property type="project" value="UniProtKB-KW"/>
</dbReference>
<name>A0ABP8K1Y4_9MICO</name>
<keyword evidence="3" id="KW-1185">Reference proteome</keyword>
<reference evidence="3" key="1">
    <citation type="journal article" date="2019" name="Int. J. Syst. Evol. Microbiol.">
        <title>The Global Catalogue of Microorganisms (GCM) 10K type strain sequencing project: providing services to taxonomists for standard genome sequencing and annotation.</title>
        <authorList>
            <consortium name="The Broad Institute Genomics Platform"/>
            <consortium name="The Broad Institute Genome Sequencing Center for Infectious Disease"/>
            <person name="Wu L."/>
            <person name="Ma J."/>
        </authorList>
    </citation>
    <scope>NUCLEOTIDE SEQUENCE [LARGE SCALE GENOMIC DNA]</scope>
    <source>
        <strain evidence="3">JCM 17809</strain>
    </source>
</reference>
<protein>
    <submittedName>
        <fullName evidence="2">Class I SAM-dependent methyltransferase</fullName>
    </submittedName>
</protein>
<dbReference type="InterPro" id="IPR041698">
    <property type="entry name" value="Methyltransf_25"/>
</dbReference>
<proteinExistence type="predicted"/>
<dbReference type="InterPro" id="IPR029063">
    <property type="entry name" value="SAM-dependent_MTases_sf"/>
</dbReference>
<dbReference type="SUPFAM" id="SSF53335">
    <property type="entry name" value="S-adenosyl-L-methionine-dependent methyltransferases"/>
    <property type="match status" value="1"/>
</dbReference>
<dbReference type="CDD" id="cd02440">
    <property type="entry name" value="AdoMet_MTases"/>
    <property type="match status" value="1"/>
</dbReference>
<dbReference type="Proteomes" id="UP001500945">
    <property type="component" value="Unassembled WGS sequence"/>
</dbReference>